<organism evidence="1 2">
    <name type="scientific">Siccibacter colletis</name>
    <dbReference type="NCBI Taxonomy" id="1505757"/>
    <lineage>
        <taxon>Bacteria</taxon>
        <taxon>Pseudomonadati</taxon>
        <taxon>Pseudomonadota</taxon>
        <taxon>Gammaproteobacteria</taxon>
        <taxon>Enterobacterales</taxon>
        <taxon>Enterobacteriaceae</taxon>
        <taxon>Siccibacter</taxon>
    </lineage>
</organism>
<dbReference type="EMBL" id="CP074352">
    <property type="protein sequence ID" value="UYU31434.1"/>
    <property type="molecule type" value="Genomic_DNA"/>
</dbReference>
<dbReference type="RefSeq" id="WP_264384827.1">
    <property type="nucleotide sequence ID" value="NZ_CP074352.1"/>
</dbReference>
<name>A0ABY6JFF4_9ENTR</name>
<reference evidence="1 2" key="1">
    <citation type="submission" date="2021-05" db="EMBL/GenBank/DDBJ databases">
        <title>Isolation, identification, and the growth promoting effects of Pantoea dispersa strain YSD J2 from the aboveground leaves of Cyperus esculentus L.Var. Sativus.</title>
        <authorList>
            <person name="Wang S."/>
            <person name="Tang X.M."/>
            <person name="Huang Y.N."/>
        </authorList>
    </citation>
    <scope>NUCLEOTIDE SEQUENCE [LARGE SCALE GENOMIC DNA]</scope>
    <source>
        <strain evidence="2">YSD YN2</strain>
    </source>
</reference>
<gene>
    <name evidence="1" type="ORF">KFZ77_16625</name>
</gene>
<accession>A0ABY6JFF4</accession>
<proteinExistence type="predicted"/>
<sequence length="99" mass="10559">MKRILLCCAAGRFASVGVNTLRPKVKTYARHVNTSERRPVITSAFLSHGCISARRHISSPADTDITPAKTAIAFAALPAGNNKMTHSENNVAGVPQFVA</sequence>
<keyword evidence="2" id="KW-1185">Reference proteome</keyword>
<protein>
    <submittedName>
        <fullName evidence="1">Uncharacterized protein</fullName>
    </submittedName>
</protein>
<evidence type="ECO:0000313" key="1">
    <source>
        <dbReference type="EMBL" id="UYU31434.1"/>
    </source>
</evidence>
<dbReference type="Proteomes" id="UP001156318">
    <property type="component" value="Chromosome"/>
</dbReference>
<evidence type="ECO:0000313" key="2">
    <source>
        <dbReference type="Proteomes" id="UP001156318"/>
    </source>
</evidence>